<dbReference type="SUPFAM" id="SSF53254">
    <property type="entry name" value="Phosphoglycerate mutase-like"/>
    <property type="match status" value="1"/>
</dbReference>
<dbReference type="Pfam" id="PF00300">
    <property type="entry name" value="His_Phos_1"/>
    <property type="match status" value="1"/>
</dbReference>
<gene>
    <name evidence="1" type="ORF">BAQU_0427</name>
</gene>
<dbReference type="EMBL" id="MWXA01000003">
    <property type="protein sequence ID" value="OZG67783.1"/>
    <property type="molecule type" value="Genomic_DNA"/>
</dbReference>
<evidence type="ECO:0000313" key="1">
    <source>
        <dbReference type="EMBL" id="OZG67783.1"/>
    </source>
</evidence>
<dbReference type="Gene3D" id="3.40.50.1240">
    <property type="entry name" value="Phosphoglycerate mutase-like"/>
    <property type="match status" value="1"/>
</dbReference>
<proteinExistence type="predicted"/>
<sequence length="220" mass="25055">MPTTTVNFVRHGEVFNPRHVLYERLPGFHLSDHGKEMVQASASFIAHNEGMRAATALYSSPLDRTRETAEIIEATVDPVREALGLQDFQITFDPRLIEAGNEFRGTRIGYGKGALWRRKNIVLLRNLRRPSWGETYQQIAARVKDFTFEKVQEHPGQQIIVVSHESPIWTFRHLMETGHPEHNMLRRNTDLASITSLEFDSDTCALIKVSYVSPAAGMIR</sequence>
<dbReference type="InterPro" id="IPR050275">
    <property type="entry name" value="PGM_Phosphatase"/>
</dbReference>
<dbReference type="GO" id="GO:0016791">
    <property type="term" value="F:phosphatase activity"/>
    <property type="evidence" value="ECO:0007669"/>
    <property type="project" value="TreeGrafter"/>
</dbReference>
<dbReference type="InterPro" id="IPR013078">
    <property type="entry name" value="His_Pase_superF_clade-1"/>
</dbReference>
<dbReference type="PANTHER" id="PTHR48100:SF51">
    <property type="entry name" value="PHOSPHOGLYCERATE MUTASE"/>
    <property type="match status" value="1"/>
</dbReference>
<dbReference type="CDD" id="cd07067">
    <property type="entry name" value="HP_PGM_like"/>
    <property type="match status" value="1"/>
</dbReference>
<dbReference type="SMART" id="SM00855">
    <property type="entry name" value="PGAM"/>
    <property type="match status" value="1"/>
</dbReference>
<comment type="caution">
    <text evidence="1">The sequence shown here is derived from an EMBL/GenBank/DDBJ whole genome shotgun (WGS) entry which is preliminary data.</text>
</comment>
<dbReference type="OrthoDB" id="3215466at2"/>
<dbReference type="GO" id="GO:0005737">
    <property type="term" value="C:cytoplasm"/>
    <property type="evidence" value="ECO:0007669"/>
    <property type="project" value="TreeGrafter"/>
</dbReference>
<dbReference type="RefSeq" id="WP_094692427.1">
    <property type="nucleotide sequence ID" value="NZ_CALENZ010000004.1"/>
</dbReference>
<dbReference type="PANTHER" id="PTHR48100">
    <property type="entry name" value="BROAD-SPECIFICITY PHOSPHATASE YOR283W-RELATED"/>
    <property type="match status" value="1"/>
</dbReference>
<reference evidence="1 2" key="1">
    <citation type="journal article" date="2017" name="BMC Genomics">
        <title>Comparative genomic and phylogenomic analyses of the Bifidobacteriaceae family.</title>
        <authorList>
            <person name="Lugli G.A."/>
            <person name="Milani C."/>
            <person name="Turroni F."/>
            <person name="Duranti S."/>
            <person name="Mancabelli L."/>
            <person name="Mangifesta M."/>
            <person name="Ferrario C."/>
            <person name="Modesto M."/>
            <person name="Mattarelli P."/>
            <person name="Jiri K."/>
            <person name="van Sinderen D."/>
            <person name="Ventura M."/>
        </authorList>
    </citation>
    <scope>NUCLEOTIDE SEQUENCE [LARGE SCALE GENOMIC DNA]</scope>
    <source>
        <strain evidence="1 2">LMG 28769</strain>
    </source>
</reference>
<organism evidence="1 2">
    <name type="scientific">Bifidobacterium aquikefiri</name>
    <dbReference type="NCBI Taxonomy" id="1653207"/>
    <lineage>
        <taxon>Bacteria</taxon>
        <taxon>Bacillati</taxon>
        <taxon>Actinomycetota</taxon>
        <taxon>Actinomycetes</taxon>
        <taxon>Bifidobacteriales</taxon>
        <taxon>Bifidobacteriaceae</taxon>
        <taxon>Bifidobacterium</taxon>
    </lineage>
</organism>
<protein>
    <submittedName>
        <fullName evidence="1">Phosphoglycerate mutase</fullName>
    </submittedName>
</protein>
<accession>A0A261G981</accession>
<dbReference type="Proteomes" id="UP000216451">
    <property type="component" value="Unassembled WGS sequence"/>
</dbReference>
<name>A0A261G981_9BIFI</name>
<keyword evidence="2" id="KW-1185">Reference proteome</keyword>
<dbReference type="AlphaFoldDB" id="A0A261G981"/>
<dbReference type="GeneID" id="98295107"/>
<evidence type="ECO:0000313" key="2">
    <source>
        <dbReference type="Proteomes" id="UP000216451"/>
    </source>
</evidence>
<dbReference type="InterPro" id="IPR029033">
    <property type="entry name" value="His_PPase_superfam"/>
</dbReference>